<reference evidence="2 3" key="1">
    <citation type="submission" date="2016-05" db="EMBL/GenBank/DDBJ databases">
        <title>Comparative analysis of secretome profiles of manganese(II)-oxidizing ascomycete fungi.</title>
        <authorList>
            <consortium name="DOE Joint Genome Institute"/>
            <person name="Zeiner C.A."/>
            <person name="Purvine S.O."/>
            <person name="Zink E.M."/>
            <person name="Wu S."/>
            <person name="Pasa-Tolic L."/>
            <person name="Chaput D.L."/>
            <person name="Haridas S."/>
            <person name="Grigoriev I.V."/>
            <person name="Santelli C.M."/>
            <person name="Hansel C.M."/>
        </authorList>
    </citation>
    <scope>NUCLEOTIDE SEQUENCE [LARGE SCALE GENOMIC DNA]</scope>
    <source>
        <strain evidence="2 3">AP3s5-JAC2a</strain>
    </source>
</reference>
<dbReference type="Proteomes" id="UP000077069">
    <property type="component" value="Unassembled WGS sequence"/>
</dbReference>
<accession>A0A177CF79</accession>
<evidence type="ECO:0000313" key="2">
    <source>
        <dbReference type="EMBL" id="OAG06273.1"/>
    </source>
</evidence>
<dbReference type="InParanoid" id="A0A177CF79"/>
<dbReference type="GeneID" id="28768406"/>
<dbReference type="RefSeq" id="XP_018036638.1">
    <property type="nucleotide sequence ID" value="XM_018184920.1"/>
</dbReference>
<dbReference type="OrthoDB" id="2958217at2759"/>
<protein>
    <recommendedName>
        <fullName evidence="1">Heterokaryon incompatibility domain-containing protein</fullName>
    </recommendedName>
</protein>
<keyword evidence="3" id="KW-1185">Reference proteome</keyword>
<dbReference type="STRING" id="1460663.A0A177CF79"/>
<dbReference type="Pfam" id="PF06985">
    <property type="entry name" value="HET"/>
    <property type="match status" value="1"/>
</dbReference>
<name>A0A177CF79_9PLEO</name>
<feature type="domain" description="Heterokaryon incompatibility" evidence="1">
    <location>
        <begin position="3"/>
        <end position="103"/>
    </location>
</feature>
<organism evidence="2 3">
    <name type="scientific">Paraphaeosphaeria sporulosa</name>
    <dbReference type="NCBI Taxonomy" id="1460663"/>
    <lineage>
        <taxon>Eukaryota</taxon>
        <taxon>Fungi</taxon>
        <taxon>Dikarya</taxon>
        <taxon>Ascomycota</taxon>
        <taxon>Pezizomycotina</taxon>
        <taxon>Dothideomycetes</taxon>
        <taxon>Pleosporomycetidae</taxon>
        <taxon>Pleosporales</taxon>
        <taxon>Massarineae</taxon>
        <taxon>Didymosphaeriaceae</taxon>
        <taxon>Paraphaeosphaeria</taxon>
    </lineage>
</organism>
<proteinExistence type="predicted"/>
<gene>
    <name evidence="2" type="ORF">CC84DRAFT_1259508</name>
</gene>
<dbReference type="InterPro" id="IPR010730">
    <property type="entry name" value="HET"/>
</dbReference>
<evidence type="ECO:0000313" key="3">
    <source>
        <dbReference type="Proteomes" id="UP000077069"/>
    </source>
</evidence>
<dbReference type="EMBL" id="KV441552">
    <property type="protein sequence ID" value="OAG06273.1"/>
    <property type="molecule type" value="Genomic_DNA"/>
</dbReference>
<evidence type="ECO:0000259" key="1">
    <source>
        <dbReference type="Pfam" id="PF06985"/>
    </source>
</evidence>
<dbReference type="PANTHER" id="PTHR33112">
    <property type="entry name" value="DOMAIN PROTEIN, PUTATIVE-RELATED"/>
    <property type="match status" value="1"/>
</dbReference>
<sequence>MACHNLGYRYLWVDRFCIVQDDEPERKTVQLNQMGAIYRGAAFTVVALAGDDADCGLPGVSEPRTSVQLIFTFADMCMCQGVRPLRWHIHYSEWYDRGWTFQELHASSRCLFFTNEGVFHIDYTQRERHGAEPLSVYEESTGRHVRDYLGRGNRTHYYTNMVHEYTAKTLTFPSDILRAFSGALFDNYESRTVFGLPWADFDRAVLWYVDDEDGMVAPPPGAGVFPSWSWTSAPGQKAFHAERPYGLAYWARVQTLDDVGFPVREIVVARPDENDLRLFSSMKETAQRDAEYLQKARVIAGLAWHEGCVTSHRPREISADCTRERYTERLGDRWPDYSAYWRDAFGRHNPRDLFSAADIDLSERDGRLLLHTQKARFVLDGPRRIGGFYDGESETLNTYYIRNSSGRLVGHLLLDAYQAYIPSDADFLSLAAGTDLLLNYHAFFNENAYWSNADYGCPCHRFASNTSSVSHRRVQHIAECRHHPSFTSPLPNQAELDAEHAQGTYKTHYELDMQAIWRHYAGVSYYGAGGGLMHHWHDVPVVHVMLVAPSTGQGKGTGAYQRLGLGVVYLKRWVEAGPVVGSVVLE</sequence>
<dbReference type="AlphaFoldDB" id="A0A177CF79"/>
<dbReference type="PANTHER" id="PTHR33112:SF1">
    <property type="entry name" value="HETEROKARYON INCOMPATIBILITY DOMAIN-CONTAINING PROTEIN"/>
    <property type="match status" value="1"/>
</dbReference>